<feature type="transmembrane region" description="Helical" evidence="1">
    <location>
        <begin position="320"/>
        <end position="345"/>
    </location>
</feature>
<keyword evidence="1" id="KW-1133">Transmembrane helix</keyword>
<keyword evidence="3" id="KW-1185">Reference proteome</keyword>
<keyword evidence="1" id="KW-0472">Membrane</keyword>
<dbReference type="RefSeq" id="WP_194242949.1">
    <property type="nucleotide sequence ID" value="NZ_JAHQXE010000002.1"/>
</dbReference>
<accession>A0AA41G187</accession>
<keyword evidence="1" id="KW-0812">Transmembrane</keyword>
<dbReference type="EMBL" id="JAHQXE010000002">
    <property type="protein sequence ID" value="MBV0901729.1"/>
    <property type="molecule type" value="Genomic_DNA"/>
</dbReference>
<proteinExistence type="predicted"/>
<evidence type="ECO:0000256" key="1">
    <source>
        <dbReference type="SAM" id="Phobius"/>
    </source>
</evidence>
<dbReference type="Proteomes" id="UP001166304">
    <property type="component" value="Unassembled WGS sequence"/>
</dbReference>
<gene>
    <name evidence="2" type="ORF">KTS37_07990</name>
</gene>
<protein>
    <submittedName>
        <fullName evidence="2">Uncharacterized protein</fullName>
    </submittedName>
</protein>
<feature type="transmembrane region" description="Helical" evidence="1">
    <location>
        <begin position="405"/>
        <end position="435"/>
    </location>
</feature>
<name>A0AA41G187_9EURY</name>
<feature type="transmembrane region" description="Helical" evidence="1">
    <location>
        <begin position="351"/>
        <end position="372"/>
    </location>
</feature>
<reference evidence="2" key="1">
    <citation type="submission" date="2021-06" db="EMBL/GenBank/DDBJ databases">
        <title>New haloarchaea isolates fom saline soil.</title>
        <authorList>
            <person name="Duran-Viseras A."/>
            <person name="Sanchez-Porro C.S."/>
            <person name="Ventosa A."/>
        </authorList>
    </citation>
    <scope>NUCLEOTIDE SEQUENCE</scope>
    <source>
        <strain evidence="2">JCM 18369</strain>
    </source>
</reference>
<feature type="transmembrane region" description="Helical" evidence="1">
    <location>
        <begin position="263"/>
        <end position="283"/>
    </location>
</feature>
<feature type="transmembrane region" description="Helical" evidence="1">
    <location>
        <begin position="289"/>
        <end position="308"/>
    </location>
</feature>
<dbReference type="AlphaFoldDB" id="A0AA41G187"/>
<feature type="transmembrane region" description="Helical" evidence="1">
    <location>
        <begin position="230"/>
        <end position="251"/>
    </location>
</feature>
<evidence type="ECO:0000313" key="3">
    <source>
        <dbReference type="Proteomes" id="UP001166304"/>
    </source>
</evidence>
<feature type="transmembrane region" description="Helical" evidence="1">
    <location>
        <begin position="379"/>
        <end position="399"/>
    </location>
</feature>
<organism evidence="2 3">
    <name type="scientific">Haloarcula salina</name>
    <dbReference type="NCBI Taxonomy" id="1429914"/>
    <lineage>
        <taxon>Archaea</taxon>
        <taxon>Methanobacteriati</taxon>
        <taxon>Methanobacteriota</taxon>
        <taxon>Stenosarchaea group</taxon>
        <taxon>Halobacteria</taxon>
        <taxon>Halobacteriales</taxon>
        <taxon>Haloarculaceae</taxon>
        <taxon>Haloarcula</taxon>
    </lineage>
</organism>
<evidence type="ECO:0000313" key="2">
    <source>
        <dbReference type="EMBL" id="MBV0901729.1"/>
    </source>
</evidence>
<comment type="caution">
    <text evidence="2">The sequence shown here is derived from an EMBL/GenBank/DDBJ whole genome shotgun (WGS) entry which is preliminary data.</text>
</comment>
<sequence length="452" mass="45804">MPSHGSRSLPLLLSVLLVGSLLALAAPVGAAPPPRPLCDACGDQFATTAERHGVSLAVERSTATVAVHENGTATWVVRNHLAGDGARLRSNATLRRAIGDRAMWDVEFLNATVSRSGVVTLRYREPDFAEPAIGGTFRSGAFTETYGYRNIDGLGADRLVVVAPPGTRVGRPLPDSTVSSDGRQMHITSFDRGGIVTFVPQESAVGPLLSLLAVVTMRGPAVLGNLLTNVAVPAAAFGVLVGAVGGGLSTIRHRLATGARGAGCALAGIGLLVALAPLVAGGLSVLSSSVAPLLGVGIAFVALGLGLSRTGPEWVRSFPALVGVAVGGLAVAVLATAVGTLAVGIRGLTLAMWTSARFLVPVFALLPAGYAVGAGRRRLGVATAVLGFVLALAPTATLYSPFYGFGVLVFVFVLGMAAGVVALGAPLFGVGFVLATTRPSDEAENDAARGEQ</sequence>